<comment type="similarity">
    <text evidence="1">Belongs to the 2-hydroxycarboxylate transporter (2-HCT) (TC 2.A.24) family.</text>
</comment>
<keyword evidence="1 2" id="KW-0472">Membrane</keyword>
<keyword evidence="1" id="KW-0769">Symport</keyword>
<keyword evidence="4" id="KW-1185">Reference proteome</keyword>
<dbReference type="EMBL" id="JAFELM010000043">
    <property type="protein sequence ID" value="MBM6619649.1"/>
    <property type="molecule type" value="Genomic_DNA"/>
</dbReference>
<feature type="transmembrane region" description="Helical" evidence="2">
    <location>
        <begin position="73"/>
        <end position="95"/>
    </location>
</feature>
<feature type="transmembrane region" description="Helical" evidence="2">
    <location>
        <begin position="209"/>
        <end position="230"/>
    </location>
</feature>
<protein>
    <submittedName>
        <fullName evidence="3">2-hydroxycarboxylate transporter family protein</fullName>
    </submittedName>
</protein>
<reference evidence="3 4" key="1">
    <citation type="submission" date="2021-02" db="EMBL/GenBank/DDBJ databases">
        <title>Bacillus sp. RD4P76, an endophyte from a halophyte.</title>
        <authorList>
            <person name="Sun J.-Q."/>
        </authorList>
    </citation>
    <scope>NUCLEOTIDE SEQUENCE [LARGE SCALE GENOMIC DNA]</scope>
    <source>
        <strain evidence="3 4">RD4P76</strain>
    </source>
</reference>
<keyword evidence="2" id="KW-0812">Transmembrane</keyword>
<feature type="transmembrane region" description="Helical" evidence="2">
    <location>
        <begin position="107"/>
        <end position="129"/>
    </location>
</feature>
<keyword evidence="1" id="KW-1003">Cell membrane</keyword>
<feature type="transmembrane region" description="Helical" evidence="2">
    <location>
        <begin position="141"/>
        <end position="163"/>
    </location>
</feature>
<feature type="transmembrane region" description="Helical" evidence="2">
    <location>
        <begin position="271"/>
        <end position="292"/>
    </location>
</feature>
<dbReference type="PANTHER" id="PTHR40033">
    <property type="entry name" value="NA(+)-MALATE SYMPORTER"/>
    <property type="match status" value="1"/>
</dbReference>
<dbReference type="PIRSF" id="PIRSF005348">
    <property type="entry name" value="YxkH"/>
    <property type="match status" value="1"/>
</dbReference>
<feature type="transmembrane region" description="Helical" evidence="2">
    <location>
        <begin position="329"/>
        <end position="351"/>
    </location>
</feature>
<keyword evidence="1" id="KW-0813">Transport</keyword>
<feature type="transmembrane region" description="Helical" evidence="2">
    <location>
        <begin position="21"/>
        <end position="42"/>
    </location>
</feature>
<accession>A0ABS2DMF3</accession>
<dbReference type="InterPro" id="IPR004679">
    <property type="entry name" value="2-OHcarboxylate_transport"/>
</dbReference>
<feature type="transmembrane region" description="Helical" evidence="2">
    <location>
        <begin position="298"/>
        <end position="317"/>
    </location>
</feature>
<evidence type="ECO:0000313" key="3">
    <source>
        <dbReference type="EMBL" id="MBM6619649.1"/>
    </source>
</evidence>
<dbReference type="PANTHER" id="PTHR40033:SF1">
    <property type="entry name" value="CITRATE-SODIUM SYMPORTER"/>
    <property type="match status" value="1"/>
</dbReference>
<evidence type="ECO:0000256" key="1">
    <source>
        <dbReference type="PIRNR" id="PIRNR005348"/>
    </source>
</evidence>
<proteinExistence type="inferred from homology"/>
<comment type="subcellular location">
    <subcellularLocation>
        <location evidence="1">Cell membrane</location>
    </subcellularLocation>
</comment>
<dbReference type="RefSeq" id="WP_204205118.1">
    <property type="nucleotide sequence ID" value="NZ_JAFELM010000043.1"/>
</dbReference>
<keyword evidence="2" id="KW-1133">Transmembrane helix</keyword>
<feature type="transmembrane region" description="Helical" evidence="2">
    <location>
        <begin position="426"/>
        <end position="446"/>
    </location>
</feature>
<evidence type="ECO:0000256" key="2">
    <source>
        <dbReference type="SAM" id="Phobius"/>
    </source>
</evidence>
<sequence length="447" mass="46840">MSIQTETNVGVSKVRLKDEKILGLQLPLFFGVAFIVILGMYLEILPSNIASGLAVTMILGGLLNWIGDKIPVFNTFGGGPLLCILIPALFLYWGWIPESAGVLADSFYNDMGFAEVAVTGIIVGSLLSMDRNMLMKSGVRFFIPLVAGVASALLVGGLVGHLIGFGFAETIFFVVGPIMGGGMAAGAVPMSEIYASTGGGDAGDYLAKLAPAVMVGNMICIILAGILNGLGKRKKPLFNNFSGDGKILRSDTSKPKVASEEKKQGLIPSSLSNISIGILIASGIFVFGQILNELVPSLHSYVWIILAAAFLKLFNILPASVEKASEDWYDFISMAWVPAILVTISAGMIDFNSVLEIVTNPSYLSLTLITVVMAVLGAGLVGLLVGFYFVESSIAAGLGMADMGGSGDVAVLSASGRMGLMPFLQISSRIGGAFMLIVLSVLASFLL</sequence>
<name>A0ABS2DMF3_9BACI</name>
<feature type="transmembrane region" description="Helical" evidence="2">
    <location>
        <begin position="48"/>
        <end position="66"/>
    </location>
</feature>
<gene>
    <name evidence="3" type="ORF">JR050_18465</name>
</gene>
<feature type="transmembrane region" description="Helical" evidence="2">
    <location>
        <begin position="363"/>
        <end position="390"/>
    </location>
</feature>
<dbReference type="Pfam" id="PF03390">
    <property type="entry name" value="2HCT"/>
    <property type="match status" value="1"/>
</dbReference>
<dbReference type="Proteomes" id="UP001518925">
    <property type="component" value="Unassembled WGS sequence"/>
</dbReference>
<organism evidence="3 4">
    <name type="scientific">Bacillus suaedaesalsae</name>
    <dbReference type="NCBI Taxonomy" id="2810349"/>
    <lineage>
        <taxon>Bacteria</taxon>
        <taxon>Bacillati</taxon>
        <taxon>Bacillota</taxon>
        <taxon>Bacilli</taxon>
        <taxon>Bacillales</taxon>
        <taxon>Bacillaceae</taxon>
        <taxon>Bacillus</taxon>
    </lineage>
</organism>
<comment type="caution">
    <text evidence="3">The sequence shown here is derived from an EMBL/GenBank/DDBJ whole genome shotgun (WGS) entry which is preliminary data.</text>
</comment>
<evidence type="ECO:0000313" key="4">
    <source>
        <dbReference type="Proteomes" id="UP001518925"/>
    </source>
</evidence>